<protein>
    <submittedName>
        <fullName evidence="2">Uncharacterized protein</fullName>
    </submittedName>
</protein>
<feature type="compositionally biased region" description="Polar residues" evidence="1">
    <location>
        <begin position="10"/>
        <end position="20"/>
    </location>
</feature>
<keyword evidence="3" id="KW-1185">Reference proteome</keyword>
<dbReference type="Proteomes" id="UP000000768">
    <property type="component" value="Chromosome 3"/>
</dbReference>
<evidence type="ECO:0000256" key="1">
    <source>
        <dbReference type="SAM" id="MobiDB-lite"/>
    </source>
</evidence>
<accession>A0A1W0VYS2</accession>
<dbReference type="EMBL" id="CM000762">
    <property type="protein sequence ID" value="OQU87267.1"/>
    <property type="molecule type" value="Genomic_DNA"/>
</dbReference>
<dbReference type="InParanoid" id="A0A1W0VYS2"/>
<dbReference type="AlphaFoldDB" id="A0A1W0VYS2"/>
<organism evidence="2 3">
    <name type="scientific">Sorghum bicolor</name>
    <name type="common">Sorghum</name>
    <name type="synonym">Sorghum vulgare</name>
    <dbReference type="NCBI Taxonomy" id="4558"/>
    <lineage>
        <taxon>Eukaryota</taxon>
        <taxon>Viridiplantae</taxon>
        <taxon>Streptophyta</taxon>
        <taxon>Embryophyta</taxon>
        <taxon>Tracheophyta</taxon>
        <taxon>Spermatophyta</taxon>
        <taxon>Magnoliopsida</taxon>
        <taxon>Liliopsida</taxon>
        <taxon>Poales</taxon>
        <taxon>Poaceae</taxon>
        <taxon>PACMAD clade</taxon>
        <taxon>Panicoideae</taxon>
        <taxon>Andropogonodae</taxon>
        <taxon>Andropogoneae</taxon>
        <taxon>Sorghinae</taxon>
        <taxon>Sorghum</taxon>
    </lineage>
</organism>
<name>A0A1W0VYS2_SORBI</name>
<reference evidence="3" key="2">
    <citation type="journal article" date="2018" name="Plant J.">
        <title>The Sorghum bicolor reference genome: improved assembly, gene annotations, a transcriptome atlas, and signatures of genome organization.</title>
        <authorList>
            <person name="McCormick R.F."/>
            <person name="Truong S.K."/>
            <person name="Sreedasyam A."/>
            <person name="Jenkins J."/>
            <person name="Shu S."/>
            <person name="Sims D."/>
            <person name="Kennedy M."/>
            <person name="Amirebrahimi M."/>
            <person name="Weers B.D."/>
            <person name="McKinley B."/>
            <person name="Mattison A."/>
            <person name="Morishige D.T."/>
            <person name="Grimwood J."/>
            <person name="Schmutz J."/>
            <person name="Mullet J.E."/>
        </authorList>
    </citation>
    <scope>NUCLEOTIDE SEQUENCE [LARGE SCALE GENOMIC DNA]</scope>
    <source>
        <strain evidence="3">cv. BTx623</strain>
    </source>
</reference>
<evidence type="ECO:0000313" key="2">
    <source>
        <dbReference type="EMBL" id="OQU87267.1"/>
    </source>
</evidence>
<feature type="compositionally biased region" description="Polar residues" evidence="1">
    <location>
        <begin position="106"/>
        <end position="116"/>
    </location>
</feature>
<feature type="compositionally biased region" description="Basic and acidic residues" evidence="1">
    <location>
        <begin position="24"/>
        <end position="39"/>
    </location>
</feature>
<sequence>MQPRSAAQGEGSQKPATSVASARARAEGENLARGAERGTKSRGASRGRLVVFSYAAPSLFTPPHASLLLLITQLSSSSSSSSSSSGTSTPPHTTVSRPRSRRRNYYQPTGAQQSARGSGLKYSGR</sequence>
<gene>
    <name evidence="2" type="ORF">SORBI_3003G244250</name>
</gene>
<feature type="region of interest" description="Disordered" evidence="1">
    <location>
        <begin position="74"/>
        <end position="125"/>
    </location>
</feature>
<proteinExistence type="predicted"/>
<feature type="compositionally biased region" description="Low complexity" evidence="1">
    <location>
        <begin position="74"/>
        <end position="89"/>
    </location>
</feature>
<reference evidence="2 3" key="1">
    <citation type="journal article" date="2009" name="Nature">
        <title>The Sorghum bicolor genome and the diversification of grasses.</title>
        <authorList>
            <person name="Paterson A.H."/>
            <person name="Bowers J.E."/>
            <person name="Bruggmann R."/>
            <person name="Dubchak I."/>
            <person name="Grimwood J."/>
            <person name="Gundlach H."/>
            <person name="Haberer G."/>
            <person name="Hellsten U."/>
            <person name="Mitros T."/>
            <person name="Poliakov A."/>
            <person name="Schmutz J."/>
            <person name="Spannagl M."/>
            <person name="Tang H."/>
            <person name="Wang X."/>
            <person name="Wicker T."/>
            <person name="Bharti A.K."/>
            <person name="Chapman J."/>
            <person name="Feltus F.A."/>
            <person name="Gowik U."/>
            <person name="Grigoriev I.V."/>
            <person name="Lyons E."/>
            <person name="Maher C.A."/>
            <person name="Martis M."/>
            <person name="Narechania A."/>
            <person name="Otillar R.P."/>
            <person name="Penning B.W."/>
            <person name="Salamov A.A."/>
            <person name="Wang Y."/>
            <person name="Zhang L."/>
            <person name="Carpita N.C."/>
            <person name="Freeling M."/>
            <person name="Gingle A.R."/>
            <person name="Hash C.T."/>
            <person name="Keller B."/>
            <person name="Klein P."/>
            <person name="Kresovich S."/>
            <person name="McCann M.C."/>
            <person name="Ming R."/>
            <person name="Peterson D.G."/>
            <person name="Mehboob-ur-Rahman"/>
            <person name="Ware D."/>
            <person name="Westhoff P."/>
            <person name="Mayer K.F."/>
            <person name="Messing J."/>
            <person name="Rokhsar D.S."/>
        </authorList>
    </citation>
    <scope>NUCLEOTIDE SEQUENCE [LARGE SCALE GENOMIC DNA]</scope>
    <source>
        <strain evidence="3">cv. BTx623</strain>
    </source>
</reference>
<dbReference type="Gramene" id="OQU87267">
    <property type="protein sequence ID" value="OQU87267"/>
    <property type="gene ID" value="SORBI_3003G244250"/>
</dbReference>
<feature type="region of interest" description="Disordered" evidence="1">
    <location>
        <begin position="1"/>
        <end position="48"/>
    </location>
</feature>
<evidence type="ECO:0000313" key="3">
    <source>
        <dbReference type="Proteomes" id="UP000000768"/>
    </source>
</evidence>